<keyword evidence="1" id="KW-1133">Transmembrane helix</keyword>
<dbReference type="PATRIC" id="fig|1276220.3.peg.172"/>
<evidence type="ECO:0000313" key="2">
    <source>
        <dbReference type="EMBL" id="AGR40849.1"/>
    </source>
</evidence>
<name>S5LT34_9MOLU</name>
<dbReference type="GO" id="GO:0015297">
    <property type="term" value="F:antiporter activity"/>
    <property type="evidence" value="ECO:0007669"/>
    <property type="project" value="InterPro"/>
</dbReference>
<feature type="transmembrane region" description="Helical" evidence="1">
    <location>
        <begin position="295"/>
        <end position="321"/>
    </location>
</feature>
<dbReference type="OrthoDB" id="9780160at2"/>
<reference evidence="2 3" key="1">
    <citation type="journal article" date="2013" name="Genome Biol. Evol.">
        <title>Comparison of metabolic capacities and inference of gene content evolution in mosquito-associated Spiroplasma diminutum and S. taiwanense.</title>
        <authorList>
            <person name="Lo W.S."/>
            <person name="Ku C."/>
            <person name="Chen L.L."/>
            <person name="Chang T.H."/>
            <person name="Kuo C.H."/>
        </authorList>
    </citation>
    <scope>NUCLEOTIDE SEQUENCE [LARGE SCALE GENOMIC DNA]</scope>
    <source>
        <strain evidence="2">CT-1</strain>
    </source>
</reference>
<evidence type="ECO:0000313" key="3">
    <source>
        <dbReference type="Proteomes" id="UP000014984"/>
    </source>
</evidence>
<organism evidence="2 3">
    <name type="scientific">Spiroplasma taiwanense CT-1</name>
    <dbReference type="NCBI Taxonomy" id="1276220"/>
    <lineage>
        <taxon>Bacteria</taxon>
        <taxon>Bacillati</taxon>
        <taxon>Mycoplasmatota</taxon>
        <taxon>Mollicutes</taxon>
        <taxon>Entomoplasmatales</taxon>
        <taxon>Spiroplasmataceae</taxon>
        <taxon>Spiroplasma</taxon>
    </lineage>
</organism>
<dbReference type="AlphaFoldDB" id="S5LT34"/>
<dbReference type="RefSeq" id="WP_020833988.1">
    <property type="nucleotide sequence ID" value="NC_021846.1"/>
</dbReference>
<feature type="transmembrane region" description="Helical" evidence="1">
    <location>
        <begin position="128"/>
        <end position="153"/>
    </location>
</feature>
<dbReference type="KEGG" id="stai:STAIW_v1c01720"/>
<keyword evidence="3" id="KW-1185">Reference proteome</keyword>
<keyword evidence="1" id="KW-0812">Transmembrane</keyword>
<feature type="transmembrane region" description="Helical" evidence="1">
    <location>
        <begin position="165"/>
        <end position="190"/>
    </location>
</feature>
<dbReference type="PANTHER" id="PTHR42925:SF2">
    <property type="entry name" value="NA+ DRIVEN MULTIDRUG EFFLUX PUMP"/>
    <property type="match status" value="1"/>
</dbReference>
<dbReference type="GO" id="GO:0042910">
    <property type="term" value="F:xenobiotic transmembrane transporter activity"/>
    <property type="evidence" value="ECO:0007669"/>
    <property type="project" value="InterPro"/>
</dbReference>
<dbReference type="STRING" id="1276220.STAIW_v1c01720"/>
<gene>
    <name evidence="2" type="ORF">STAIW_v1c01720</name>
</gene>
<dbReference type="Proteomes" id="UP000014984">
    <property type="component" value="Chromosome"/>
</dbReference>
<dbReference type="PANTHER" id="PTHR42925">
    <property type="entry name" value="MULTIDRUG AND TOXIN EFFLUX PROTEIN MATE FAMILY"/>
    <property type="match status" value="1"/>
</dbReference>
<sequence length="585" mass="66208">MAKEYKLLKEELNTNNINKKNKVKKRFFASGQWYKVTLTIILWSVLQEIIMASTDLIDNIFVNHLFNFQINGLDQLILSIKSSGWEQLITKDILQNARLENLFSYAGKGMNYTAGQIGVNGVAASNQLFIIMFCMVSGFCYGSGIFSAQFFGASDYQKLKQVTALKLYLCLFISIVFMLFAIPGITWNLIAFTTKPSFAQLPELNLNTTKDSILEWFNYFQYQAAKLATQEGEKFYRIVSSSYFLLAINQVSITSLRETRRPFYSFFMAAIALCSNLVCNTFLTSPTFLGNFQGLGITGAAVGTVVSRILQTLFILSLLFIKKFEFIPHFKNFIVSKFVLRLALIKTIPILINETLYAFGQVLQVKLKAMYSVEALTANAMFETVLMAFFSPMYHGLNAGISTLVGNELGANKFENAKYNSTHLMRLSFIIGICFFAIFSGLSFVIPNTIFPNTLPEANRIGVWMIFIYSVIYPIIIINNCSYSILRAGGEVYSAFAMDSVFNWLVQIPLLAILIILNNNGTIHIDIVMIHLIVCLCEVVKVIPALIFYFRKKWVKNLIKNSDILINNEEIKISEKQEIKKEQSA</sequence>
<feature type="transmembrane region" description="Helical" evidence="1">
    <location>
        <begin position="263"/>
        <end position="283"/>
    </location>
</feature>
<evidence type="ECO:0000256" key="1">
    <source>
        <dbReference type="SAM" id="Phobius"/>
    </source>
</evidence>
<accession>S5LT34</accession>
<dbReference type="HOGENOM" id="CLU_489070_0_0_14"/>
<dbReference type="Pfam" id="PF01554">
    <property type="entry name" value="MatE"/>
    <property type="match status" value="2"/>
</dbReference>
<feature type="transmembrane region" description="Helical" evidence="1">
    <location>
        <begin position="493"/>
        <end position="517"/>
    </location>
</feature>
<feature type="transmembrane region" description="Helical" evidence="1">
    <location>
        <begin position="427"/>
        <end position="446"/>
    </location>
</feature>
<feature type="transmembrane region" description="Helical" evidence="1">
    <location>
        <begin position="380"/>
        <end position="406"/>
    </location>
</feature>
<dbReference type="GO" id="GO:0016020">
    <property type="term" value="C:membrane"/>
    <property type="evidence" value="ECO:0007669"/>
    <property type="project" value="InterPro"/>
</dbReference>
<feature type="transmembrane region" description="Helical" evidence="1">
    <location>
        <begin position="342"/>
        <end position="360"/>
    </location>
</feature>
<dbReference type="eggNOG" id="COG0534">
    <property type="taxonomic scope" value="Bacteria"/>
</dbReference>
<feature type="transmembrane region" description="Helical" evidence="1">
    <location>
        <begin position="461"/>
        <end position="481"/>
    </location>
</feature>
<proteinExistence type="predicted"/>
<protein>
    <submittedName>
        <fullName evidence="2">MATE efflux family protein</fullName>
    </submittedName>
</protein>
<dbReference type="InterPro" id="IPR047135">
    <property type="entry name" value="YsiQ"/>
</dbReference>
<feature type="transmembrane region" description="Helical" evidence="1">
    <location>
        <begin position="529"/>
        <end position="550"/>
    </location>
</feature>
<dbReference type="InterPro" id="IPR002528">
    <property type="entry name" value="MATE_fam"/>
</dbReference>
<dbReference type="EMBL" id="CP005074">
    <property type="protein sequence ID" value="AGR40849.1"/>
    <property type="molecule type" value="Genomic_DNA"/>
</dbReference>
<keyword evidence="1" id="KW-0472">Membrane</keyword>